<evidence type="ECO:0000313" key="2">
    <source>
        <dbReference type="Proteomes" id="UP001418222"/>
    </source>
</evidence>
<reference evidence="1 2" key="1">
    <citation type="journal article" date="2022" name="Nat. Plants">
        <title>Genomes of leafy and leafless Platanthera orchids illuminate the evolution of mycoheterotrophy.</title>
        <authorList>
            <person name="Li M.H."/>
            <person name="Liu K.W."/>
            <person name="Li Z."/>
            <person name="Lu H.C."/>
            <person name="Ye Q.L."/>
            <person name="Zhang D."/>
            <person name="Wang J.Y."/>
            <person name="Li Y.F."/>
            <person name="Zhong Z.M."/>
            <person name="Liu X."/>
            <person name="Yu X."/>
            <person name="Liu D.K."/>
            <person name="Tu X.D."/>
            <person name="Liu B."/>
            <person name="Hao Y."/>
            <person name="Liao X.Y."/>
            <person name="Jiang Y.T."/>
            <person name="Sun W.H."/>
            <person name="Chen J."/>
            <person name="Chen Y.Q."/>
            <person name="Ai Y."/>
            <person name="Zhai J.W."/>
            <person name="Wu S.S."/>
            <person name="Zhou Z."/>
            <person name="Hsiao Y.Y."/>
            <person name="Wu W.L."/>
            <person name="Chen Y.Y."/>
            <person name="Lin Y.F."/>
            <person name="Hsu J.L."/>
            <person name="Li C.Y."/>
            <person name="Wang Z.W."/>
            <person name="Zhao X."/>
            <person name="Zhong W.Y."/>
            <person name="Ma X.K."/>
            <person name="Ma L."/>
            <person name="Huang J."/>
            <person name="Chen G.Z."/>
            <person name="Huang M.Z."/>
            <person name="Huang L."/>
            <person name="Peng D.H."/>
            <person name="Luo Y.B."/>
            <person name="Zou S.Q."/>
            <person name="Chen S.P."/>
            <person name="Lan S."/>
            <person name="Tsai W.C."/>
            <person name="Van de Peer Y."/>
            <person name="Liu Z.J."/>
        </authorList>
    </citation>
    <scope>NUCLEOTIDE SEQUENCE [LARGE SCALE GENOMIC DNA]</scope>
    <source>
        <strain evidence="1">Lor287</strain>
    </source>
</reference>
<accession>A0AAP0C0K0</accession>
<sequence length="64" mass="7456">MHQVLEHTRRGLLEFGRHLFVGLRIAMEQERARVSELTQFHSKPAYIVEVSIYGEGCRALRANF</sequence>
<evidence type="ECO:0000313" key="1">
    <source>
        <dbReference type="EMBL" id="KAK8954765.1"/>
    </source>
</evidence>
<dbReference type="AlphaFoldDB" id="A0AAP0C0K0"/>
<organism evidence="1 2">
    <name type="scientific">Platanthera zijinensis</name>
    <dbReference type="NCBI Taxonomy" id="2320716"/>
    <lineage>
        <taxon>Eukaryota</taxon>
        <taxon>Viridiplantae</taxon>
        <taxon>Streptophyta</taxon>
        <taxon>Embryophyta</taxon>
        <taxon>Tracheophyta</taxon>
        <taxon>Spermatophyta</taxon>
        <taxon>Magnoliopsida</taxon>
        <taxon>Liliopsida</taxon>
        <taxon>Asparagales</taxon>
        <taxon>Orchidaceae</taxon>
        <taxon>Orchidoideae</taxon>
        <taxon>Orchideae</taxon>
        <taxon>Orchidinae</taxon>
        <taxon>Platanthera</taxon>
    </lineage>
</organism>
<comment type="caution">
    <text evidence="1">The sequence shown here is derived from an EMBL/GenBank/DDBJ whole genome shotgun (WGS) entry which is preliminary data.</text>
</comment>
<proteinExistence type="predicted"/>
<keyword evidence="2" id="KW-1185">Reference proteome</keyword>
<gene>
    <name evidence="1" type="ORF">KSP39_PZI001908</name>
</gene>
<dbReference type="EMBL" id="JBBWWQ010000002">
    <property type="protein sequence ID" value="KAK8954765.1"/>
    <property type="molecule type" value="Genomic_DNA"/>
</dbReference>
<protein>
    <submittedName>
        <fullName evidence="1">Uncharacterized protein</fullName>
    </submittedName>
</protein>
<name>A0AAP0C0K0_9ASPA</name>
<dbReference type="Proteomes" id="UP001418222">
    <property type="component" value="Unassembled WGS sequence"/>
</dbReference>